<evidence type="ECO:0000313" key="2">
    <source>
        <dbReference type="EMBL" id="KAJ1139957.1"/>
    </source>
</evidence>
<dbReference type="EMBL" id="JANPWB010000010">
    <property type="protein sequence ID" value="KAJ1139957.1"/>
    <property type="molecule type" value="Genomic_DNA"/>
</dbReference>
<dbReference type="AlphaFoldDB" id="A0AAV7QKG9"/>
<gene>
    <name evidence="2" type="ORF">NDU88_006318</name>
</gene>
<dbReference type="Proteomes" id="UP001066276">
    <property type="component" value="Chromosome 6"/>
</dbReference>
<name>A0AAV7QKG9_PLEWA</name>
<evidence type="ECO:0000256" key="1">
    <source>
        <dbReference type="SAM" id="MobiDB-lite"/>
    </source>
</evidence>
<protein>
    <submittedName>
        <fullName evidence="2">Uncharacterized protein</fullName>
    </submittedName>
</protein>
<accession>A0AAV7QKG9</accession>
<sequence length="86" mass="8866">MWDKAVPGRTERAGGIAFWAPGAESPYWRSLEADQPVDAGTGGSAEDSSHRVEIQQDGTMAVVSTGLVGGRDVELGRGAGGVPVKV</sequence>
<evidence type="ECO:0000313" key="3">
    <source>
        <dbReference type="Proteomes" id="UP001066276"/>
    </source>
</evidence>
<organism evidence="2 3">
    <name type="scientific">Pleurodeles waltl</name>
    <name type="common">Iberian ribbed newt</name>
    <dbReference type="NCBI Taxonomy" id="8319"/>
    <lineage>
        <taxon>Eukaryota</taxon>
        <taxon>Metazoa</taxon>
        <taxon>Chordata</taxon>
        <taxon>Craniata</taxon>
        <taxon>Vertebrata</taxon>
        <taxon>Euteleostomi</taxon>
        <taxon>Amphibia</taxon>
        <taxon>Batrachia</taxon>
        <taxon>Caudata</taxon>
        <taxon>Salamandroidea</taxon>
        <taxon>Salamandridae</taxon>
        <taxon>Pleurodelinae</taxon>
        <taxon>Pleurodeles</taxon>
    </lineage>
</organism>
<reference evidence="2" key="1">
    <citation type="journal article" date="2022" name="bioRxiv">
        <title>Sequencing and chromosome-scale assembly of the giantPleurodeles waltlgenome.</title>
        <authorList>
            <person name="Brown T."/>
            <person name="Elewa A."/>
            <person name="Iarovenko S."/>
            <person name="Subramanian E."/>
            <person name="Araus A.J."/>
            <person name="Petzold A."/>
            <person name="Susuki M."/>
            <person name="Suzuki K.-i.T."/>
            <person name="Hayashi T."/>
            <person name="Toyoda A."/>
            <person name="Oliveira C."/>
            <person name="Osipova E."/>
            <person name="Leigh N.D."/>
            <person name="Simon A."/>
            <person name="Yun M.H."/>
        </authorList>
    </citation>
    <scope>NUCLEOTIDE SEQUENCE</scope>
    <source>
        <strain evidence="2">20211129_DDA</strain>
        <tissue evidence="2">Liver</tissue>
    </source>
</reference>
<comment type="caution">
    <text evidence="2">The sequence shown here is derived from an EMBL/GenBank/DDBJ whole genome shotgun (WGS) entry which is preliminary data.</text>
</comment>
<proteinExistence type="predicted"/>
<feature type="region of interest" description="Disordered" evidence="1">
    <location>
        <begin position="31"/>
        <end position="52"/>
    </location>
</feature>
<keyword evidence="3" id="KW-1185">Reference proteome</keyword>